<dbReference type="AlphaFoldDB" id="A0A1G2D7X3"/>
<reference evidence="1 2" key="1">
    <citation type="journal article" date="2016" name="Nat. Commun.">
        <title>Thousands of microbial genomes shed light on interconnected biogeochemical processes in an aquifer system.</title>
        <authorList>
            <person name="Anantharaman K."/>
            <person name="Brown C.T."/>
            <person name="Hug L.A."/>
            <person name="Sharon I."/>
            <person name="Castelle C.J."/>
            <person name="Probst A.J."/>
            <person name="Thomas B.C."/>
            <person name="Singh A."/>
            <person name="Wilkins M.J."/>
            <person name="Karaoz U."/>
            <person name="Brodie E.L."/>
            <person name="Williams K.H."/>
            <person name="Hubbard S.S."/>
            <person name="Banfield J.F."/>
        </authorList>
    </citation>
    <scope>NUCLEOTIDE SEQUENCE [LARGE SCALE GENOMIC DNA]</scope>
</reference>
<dbReference type="EMBL" id="MHLL01000016">
    <property type="protein sequence ID" value="OGZ09709.1"/>
    <property type="molecule type" value="Genomic_DNA"/>
</dbReference>
<dbReference type="STRING" id="1798661.A3D65_05265"/>
<protein>
    <submittedName>
        <fullName evidence="1">Uncharacterized protein</fullName>
    </submittedName>
</protein>
<sequence length="99" mass="11974">MWYNTIMPNDAIHDFIVARKHLIWYVKDHRALSEESIVEATLNYGNWNDVQEMIRILGMKHVAHIFRTQMVTGRQRGNYFRDVAHYFTLYFNKYATYAR</sequence>
<organism evidence="1 2">
    <name type="scientific">Candidatus Lloydbacteria bacterium RIFCSPHIGHO2_02_FULL_50_13</name>
    <dbReference type="NCBI Taxonomy" id="1798661"/>
    <lineage>
        <taxon>Bacteria</taxon>
        <taxon>Candidatus Lloydiibacteriota</taxon>
    </lineage>
</organism>
<comment type="caution">
    <text evidence="1">The sequence shown here is derived from an EMBL/GenBank/DDBJ whole genome shotgun (WGS) entry which is preliminary data.</text>
</comment>
<dbReference type="Proteomes" id="UP000177996">
    <property type="component" value="Unassembled WGS sequence"/>
</dbReference>
<name>A0A1G2D7X3_9BACT</name>
<evidence type="ECO:0000313" key="2">
    <source>
        <dbReference type="Proteomes" id="UP000177996"/>
    </source>
</evidence>
<accession>A0A1G2D7X3</accession>
<gene>
    <name evidence="1" type="ORF">A3D65_05265</name>
</gene>
<evidence type="ECO:0000313" key="1">
    <source>
        <dbReference type="EMBL" id="OGZ09709.1"/>
    </source>
</evidence>
<proteinExistence type="predicted"/>